<sequence length="79" mass="8591">MARTTPYYRLPNGTLGKLYDGGPHSPVENRPKEWAAIKEHALLIGKYAKPTPMAASKQRAIYVDASMAAQAEPAPKEAP</sequence>
<comment type="caution">
    <text evidence="1">The sequence shown here is derived from an EMBL/GenBank/DDBJ whole genome shotgun (WGS) entry which is preliminary data.</text>
</comment>
<evidence type="ECO:0000313" key="2">
    <source>
        <dbReference type="Proteomes" id="UP001199260"/>
    </source>
</evidence>
<keyword evidence="2" id="KW-1185">Reference proteome</keyword>
<protein>
    <submittedName>
        <fullName evidence="1">Uncharacterized protein</fullName>
    </submittedName>
</protein>
<accession>A0AAW4XSJ9</accession>
<evidence type="ECO:0000313" key="1">
    <source>
        <dbReference type="EMBL" id="MCD2164332.1"/>
    </source>
</evidence>
<reference evidence="1 2" key="1">
    <citation type="submission" date="2021-11" db="EMBL/GenBank/DDBJ databases">
        <title>Genome sequence.</title>
        <authorList>
            <person name="Sun Q."/>
        </authorList>
    </citation>
    <scope>NUCLEOTIDE SEQUENCE [LARGE SCALE GENOMIC DNA]</scope>
    <source>
        <strain evidence="1 2">KCTC 12005</strain>
    </source>
</reference>
<dbReference type="RefSeq" id="WP_230771585.1">
    <property type="nucleotide sequence ID" value="NZ_JAJNCT010000005.1"/>
</dbReference>
<dbReference type="AlphaFoldDB" id="A0AAW4XSJ9"/>
<organism evidence="1 2">
    <name type="scientific">Comamonas koreensis</name>
    <dbReference type="NCBI Taxonomy" id="160825"/>
    <lineage>
        <taxon>Bacteria</taxon>
        <taxon>Pseudomonadati</taxon>
        <taxon>Pseudomonadota</taxon>
        <taxon>Betaproteobacteria</taxon>
        <taxon>Burkholderiales</taxon>
        <taxon>Comamonadaceae</taxon>
        <taxon>Comamonas</taxon>
    </lineage>
</organism>
<dbReference type="EMBL" id="JAJNCT010000005">
    <property type="protein sequence ID" value="MCD2164332.1"/>
    <property type="molecule type" value="Genomic_DNA"/>
</dbReference>
<proteinExistence type="predicted"/>
<dbReference type="Proteomes" id="UP001199260">
    <property type="component" value="Unassembled WGS sequence"/>
</dbReference>
<gene>
    <name evidence="1" type="ORF">LPW39_04200</name>
</gene>
<name>A0AAW4XSJ9_9BURK</name>